<feature type="compositionally biased region" description="Basic residues" evidence="1">
    <location>
        <begin position="102"/>
        <end position="128"/>
    </location>
</feature>
<proteinExistence type="predicted"/>
<dbReference type="Proteomes" id="UP000825729">
    <property type="component" value="Unassembled WGS sequence"/>
</dbReference>
<keyword evidence="3" id="KW-1185">Reference proteome</keyword>
<dbReference type="AlphaFoldDB" id="A0AAV7E7J7"/>
<dbReference type="PANTHER" id="PTHR33626:SF2">
    <property type="match status" value="1"/>
</dbReference>
<accession>A0AAV7E7J7</accession>
<reference evidence="2 3" key="1">
    <citation type="submission" date="2021-07" db="EMBL/GenBank/DDBJ databases">
        <title>The Aristolochia fimbriata genome: insights into angiosperm evolution, floral development and chemical biosynthesis.</title>
        <authorList>
            <person name="Jiao Y."/>
        </authorList>
    </citation>
    <scope>NUCLEOTIDE SEQUENCE [LARGE SCALE GENOMIC DNA]</scope>
    <source>
        <strain evidence="2">IBCAS-2021</strain>
        <tissue evidence="2">Leaf</tissue>
    </source>
</reference>
<dbReference type="EMBL" id="JAINDJ010000006">
    <property type="protein sequence ID" value="KAG9444694.1"/>
    <property type="molecule type" value="Genomic_DNA"/>
</dbReference>
<evidence type="ECO:0000256" key="1">
    <source>
        <dbReference type="SAM" id="MobiDB-lite"/>
    </source>
</evidence>
<comment type="caution">
    <text evidence="2">The sequence shown here is derived from an EMBL/GenBank/DDBJ whole genome shotgun (WGS) entry which is preliminary data.</text>
</comment>
<evidence type="ECO:0000313" key="3">
    <source>
        <dbReference type="Proteomes" id="UP000825729"/>
    </source>
</evidence>
<gene>
    <name evidence="2" type="ORF">H6P81_016034</name>
</gene>
<evidence type="ECO:0000313" key="2">
    <source>
        <dbReference type="EMBL" id="KAG9444694.1"/>
    </source>
</evidence>
<protein>
    <submittedName>
        <fullName evidence="2">Uncharacterized protein</fullName>
    </submittedName>
</protein>
<feature type="compositionally biased region" description="Low complexity" evidence="1">
    <location>
        <begin position="129"/>
        <end position="141"/>
    </location>
</feature>
<organism evidence="2 3">
    <name type="scientific">Aristolochia fimbriata</name>
    <name type="common">White veined hardy Dutchman's pipe vine</name>
    <dbReference type="NCBI Taxonomy" id="158543"/>
    <lineage>
        <taxon>Eukaryota</taxon>
        <taxon>Viridiplantae</taxon>
        <taxon>Streptophyta</taxon>
        <taxon>Embryophyta</taxon>
        <taxon>Tracheophyta</taxon>
        <taxon>Spermatophyta</taxon>
        <taxon>Magnoliopsida</taxon>
        <taxon>Magnoliidae</taxon>
        <taxon>Piperales</taxon>
        <taxon>Aristolochiaceae</taxon>
        <taxon>Aristolochia</taxon>
    </lineage>
</organism>
<feature type="compositionally biased region" description="Basic and acidic residues" evidence="1">
    <location>
        <begin position="86"/>
        <end position="101"/>
    </location>
</feature>
<name>A0AAV7E7J7_ARIFI</name>
<sequence>MGGGAWPFLVGGAICLVNSDNERDLSLLTSYVEEFRVSASHQLALTTSLPFVHTARRSYRLNGPVKCSDRGDVGGGPAEGSLSIPRNERDPSERAAHDAPLRRGRGRVRNARRIHSHRVRDRRRRAQRQRPPTVRDANTRTTNRRDLCQVKEENPANHRVFERKLHPRPLGQGYTCLGVTPDVSSPHRGRCGGSLGASRLVVLAPLWRGWLKNTLPQGHSGTTSGGSALPGPAWHEVVSEAQALKRTLADSRLRDRRPCLDCNPMIPLVPASEPGRAQYQNRAAFAVRIVVCRSGLYDGSGASPMEWGAREGDSPVVPGPCRTARRCRRVGFFGNAAQIGREADGGRRCASVVCGTARTGPPLNSGRRSTRVTWATQALADDPPPRIRRLCDRGGWRAPSRTCPRGTCALLASASGLPIQPVFKHGPRSQTCVRVSGRPNP</sequence>
<feature type="region of interest" description="Disordered" evidence="1">
    <location>
        <begin position="62"/>
        <end position="147"/>
    </location>
</feature>
<dbReference type="PANTHER" id="PTHR33626">
    <property type="entry name" value="ZGC:158463"/>
    <property type="match status" value="1"/>
</dbReference>